<protein>
    <recommendedName>
        <fullName evidence="3">3-hydroxyisobutyrate dehydrogenase</fullName>
        <ecNumber evidence="3">1.1.1.31</ecNumber>
    </recommendedName>
</protein>
<gene>
    <name evidence="11" type="ORF">CC85DRAFT_288450</name>
</gene>
<dbReference type="AlphaFoldDB" id="A0A0J0XEQ8"/>
<evidence type="ECO:0000256" key="2">
    <source>
        <dbReference type="ARBA" id="ARBA00006013"/>
    </source>
</evidence>
<dbReference type="EC" id="1.1.1.31" evidence="3"/>
<dbReference type="Proteomes" id="UP000053611">
    <property type="component" value="Unassembled WGS sequence"/>
</dbReference>
<evidence type="ECO:0000256" key="4">
    <source>
        <dbReference type="ARBA" id="ARBA00022456"/>
    </source>
</evidence>
<evidence type="ECO:0000256" key="8">
    <source>
        <dbReference type="PIRSR" id="PIRSR000103-1"/>
    </source>
</evidence>
<evidence type="ECO:0000259" key="10">
    <source>
        <dbReference type="Pfam" id="PF14833"/>
    </source>
</evidence>
<evidence type="ECO:0000256" key="5">
    <source>
        <dbReference type="ARBA" id="ARBA00023002"/>
    </source>
</evidence>
<feature type="domain" description="6-phosphogluconate dehydrogenase NADP-binding" evidence="9">
    <location>
        <begin position="11"/>
        <end position="182"/>
    </location>
</feature>
<proteinExistence type="inferred from homology"/>
<dbReference type="GO" id="GO:0051287">
    <property type="term" value="F:NAD binding"/>
    <property type="evidence" value="ECO:0007669"/>
    <property type="project" value="InterPro"/>
</dbReference>
<dbReference type="GO" id="GO:0050661">
    <property type="term" value="F:NADP binding"/>
    <property type="evidence" value="ECO:0007669"/>
    <property type="project" value="InterPro"/>
</dbReference>
<keyword evidence="5" id="KW-0560">Oxidoreductase</keyword>
<evidence type="ECO:0000256" key="7">
    <source>
        <dbReference type="ARBA" id="ARBA00049197"/>
    </source>
</evidence>
<evidence type="ECO:0000313" key="11">
    <source>
        <dbReference type="EMBL" id="KLT39533.1"/>
    </source>
</evidence>
<dbReference type="GO" id="GO:0006574">
    <property type="term" value="P:L-valine catabolic process"/>
    <property type="evidence" value="ECO:0007669"/>
    <property type="project" value="TreeGrafter"/>
</dbReference>
<sequence length="324" mass="34067">MSTQWCMPASVGFVGLGAMGWHMARNLRQKLPSSSTLYINDVVKSVSERFAAEYGSLGPVVISQNAAEVAKHSDVILSIVPEGKHVAAVYATTEGGALSDPAVLKGKLVLECSTIDVATSREVAAAVEAAGAVFVDAPVSGGSAGADKGTLTFMMGLNAGHARLAEIRTLLELMGKNIFECGGPTLGLCTKICNNYVGGTIAIATSEGFNLAMRLGVDPVTFRDVLAVSTGGSWVNQSCNPVPGVQAEAPASDDYAPGFKVQFMRKDYNLAVEAAKLVDAKMYLAESGLDVYTRASADPNCVDRDSRVVYRFIGGDENWKKDGK</sequence>
<feature type="active site" evidence="8">
    <location>
        <position position="191"/>
    </location>
</feature>
<dbReference type="EMBL" id="KQ087256">
    <property type="protein sequence ID" value="KLT39533.1"/>
    <property type="molecule type" value="Genomic_DNA"/>
</dbReference>
<dbReference type="Gene3D" id="1.10.1040.10">
    <property type="entry name" value="N-(1-d-carboxylethyl)-l-norvaline Dehydrogenase, domain 2"/>
    <property type="match status" value="1"/>
</dbReference>
<dbReference type="STRING" id="879819.A0A0J0XEQ8"/>
<evidence type="ECO:0000259" key="9">
    <source>
        <dbReference type="Pfam" id="PF03446"/>
    </source>
</evidence>
<dbReference type="InterPro" id="IPR006115">
    <property type="entry name" value="6PGDH_NADP-bd"/>
</dbReference>
<evidence type="ECO:0000256" key="3">
    <source>
        <dbReference type="ARBA" id="ARBA00012991"/>
    </source>
</evidence>
<keyword evidence="6" id="KW-0520">NAD</keyword>
<dbReference type="GO" id="GO:0005739">
    <property type="term" value="C:mitochondrion"/>
    <property type="evidence" value="ECO:0007669"/>
    <property type="project" value="TreeGrafter"/>
</dbReference>
<name>A0A0J0XEQ8_9TREE</name>
<dbReference type="GO" id="GO:0008442">
    <property type="term" value="F:3-hydroxyisobutyrate dehydrogenase activity"/>
    <property type="evidence" value="ECO:0007669"/>
    <property type="project" value="UniProtKB-EC"/>
</dbReference>
<evidence type="ECO:0000256" key="1">
    <source>
        <dbReference type="ARBA" id="ARBA00005109"/>
    </source>
</evidence>
<dbReference type="RefSeq" id="XP_018276024.1">
    <property type="nucleotide sequence ID" value="XM_018424269.1"/>
</dbReference>
<dbReference type="InterPro" id="IPR002204">
    <property type="entry name" value="3-OH-isobutyrate_DH-rel_CS"/>
</dbReference>
<dbReference type="FunFam" id="1.10.1040.10:FF:000006">
    <property type="entry name" value="3-hydroxyisobutyrate dehydrogenase"/>
    <property type="match status" value="1"/>
</dbReference>
<dbReference type="PANTHER" id="PTHR22981:SF81">
    <property type="entry name" value="DEHYDROGENASE, PUTATIVE-RELATED"/>
    <property type="match status" value="1"/>
</dbReference>
<dbReference type="InterPro" id="IPR036291">
    <property type="entry name" value="NAD(P)-bd_dom_sf"/>
</dbReference>
<dbReference type="PIRSF" id="PIRSF000103">
    <property type="entry name" value="HIBADH"/>
    <property type="match status" value="1"/>
</dbReference>
<keyword evidence="12" id="KW-1185">Reference proteome</keyword>
<comment type="pathway">
    <text evidence="1">Amino-acid degradation; L-valine degradation.</text>
</comment>
<dbReference type="Pfam" id="PF14833">
    <property type="entry name" value="NAD_binding_11"/>
    <property type="match status" value="1"/>
</dbReference>
<dbReference type="PANTHER" id="PTHR22981">
    <property type="entry name" value="3-HYDROXYISOBUTYRATE DEHYDROGENASE-RELATED"/>
    <property type="match status" value="1"/>
</dbReference>
<dbReference type="Pfam" id="PF03446">
    <property type="entry name" value="NAD_binding_2"/>
    <property type="match status" value="1"/>
</dbReference>
<dbReference type="GeneID" id="28984872"/>
<evidence type="ECO:0000313" key="12">
    <source>
        <dbReference type="Proteomes" id="UP000053611"/>
    </source>
</evidence>
<keyword evidence="4" id="KW-0101">Branched-chain amino acid catabolism</keyword>
<organism evidence="11 12">
    <name type="scientific">Cutaneotrichosporon oleaginosum</name>
    <dbReference type="NCBI Taxonomy" id="879819"/>
    <lineage>
        <taxon>Eukaryota</taxon>
        <taxon>Fungi</taxon>
        <taxon>Dikarya</taxon>
        <taxon>Basidiomycota</taxon>
        <taxon>Agaricomycotina</taxon>
        <taxon>Tremellomycetes</taxon>
        <taxon>Trichosporonales</taxon>
        <taxon>Trichosporonaceae</taxon>
        <taxon>Cutaneotrichosporon</taxon>
    </lineage>
</organism>
<comment type="similarity">
    <text evidence="2">Belongs to the HIBADH-related family. 3-hydroxyisobutyrate dehydrogenase subfamily.</text>
</comment>
<dbReference type="InterPro" id="IPR029154">
    <property type="entry name" value="HIBADH-like_NADP-bd"/>
</dbReference>
<dbReference type="PROSITE" id="PS00895">
    <property type="entry name" value="3_HYDROXYISOBUT_DH"/>
    <property type="match status" value="1"/>
</dbReference>
<accession>A0A0J0XEQ8</accession>
<reference evidence="11 12" key="1">
    <citation type="submission" date="2015-03" db="EMBL/GenBank/DDBJ databases">
        <title>Genomics and transcriptomics of the oil-accumulating basidiomycete yeast T. oleaginosus allow insights into substrate utilization and the diverse evolutionary trajectories of mating systems in fungi.</title>
        <authorList>
            <consortium name="DOE Joint Genome Institute"/>
            <person name="Kourist R."/>
            <person name="Kracht O."/>
            <person name="Bracharz F."/>
            <person name="Lipzen A."/>
            <person name="Nolan M."/>
            <person name="Ohm R."/>
            <person name="Grigoriev I."/>
            <person name="Sun S."/>
            <person name="Heitman J."/>
            <person name="Bruck T."/>
            <person name="Nowrousian M."/>
        </authorList>
    </citation>
    <scope>NUCLEOTIDE SEQUENCE [LARGE SCALE GENOMIC DNA]</scope>
    <source>
        <strain evidence="11 12">IBC0246</strain>
    </source>
</reference>
<dbReference type="Gene3D" id="3.40.50.720">
    <property type="entry name" value="NAD(P)-binding Rossmann-like Domain"/>
    <property type="match status" value="1"/>
</dbReference>
<dbReference type="InterPro" id="IPR015815">
    <property type="entry name" value="HIBADH-related"/>
</dbReference>
<evidence type="ECO:0000256" key="6">
    <source>
        <dbReference type="ARBA" id="ARBA00023027"/>
    </source>
</evidence>
<dbReference type="InterPro" id="IPR008927">
    <property type="entry name" value="6-PGluconate_DH-like_C_sf"/>
</dbReference>
<dbReference type="InterPro" id="IPR013328">
    <property type="entry name" value="6PGD_dom2"/>
</dbReference>
<dbReference type="SUPFAM" id="SSF48179">
    <property type="entry name" value="6-phosphogluconate dehydrogenase C-terminal domain-like"/>
    <property type="match status" value="1"/>
</dbReference>
<comment type="catalytic activity">
    <reaction evidence="7">
        <text>3-hydroxy-2-methylpropanoate + NAD(+) = 2-methyl-3-oxopropanoate + NADH + H(+)</text>
        <dbReference type="Rhea" id="RHEA:17681"/>
        <dbReference type="ChEBI" id="CHEBI:11805"/>
        <dbReference type="ChEBI" id="CHEBI:15378"/>
        <dbReference type="ChEBI" id="CHEBI:57540"/>
        <dbReference type="ChEBI" id="CHEBI:57700"/>
        <dbReference type="ChEBI" id="CHEBI:57945"/>
        <dbReference type="EC" id="1.1.1.31"/>
    </reaction>
</comment>
<dbReference type="OrthoDB" id="435038at2759"/>
<dbReference type="SUPFAM" id="SSF51735">
    <property type="entry name" value="NAD(P)-binding Rossmann-fold domains"/>
    <property type="match status" value="1"/>
</dbReference>
<feature type="domain" description="3-hydroxyisobutyrate dehydrogenase-like NAD-binding" evidence="10">
    <location>
        <begin position="188"/>
        <end position="299"/>
    </location>
</feature>